<evidence type="ECO:0008006" key="4">
    <source>
        <dbReference type="Google" id="ProtNLM"/>
    </source>
</evidence>
<evidence type="ECO:0000313" key="3">
    <source>
        <dbReference type="Proteomes" id="UP000616201"/>
    </source>
</evidence>
<comment type="caution">
    <text evidence="2">The sequence shown here is derived from an EMBL/GenBank/DDBJ whole genome shotgun (WGS) entry which is preliminary data.</text>
</comment>
<proteinExistence type="predicted"/>
<dbReference type="RefSeq" id="WP_196934455.1">
    <property type="nucleotide sequence ID" value="NZ_MU158698.1"/>
</dbReference>
<feature type="signal peptide" evidence="1">
    <location>
        <begin position="1"/>
        <end position="21"/>
    </location>
</feature>
<dbReference type="Proteomes" id="UP000616201">
    <property type="component" value="Unassembled WGS sequence"/>
</dbReference>
<dbReference type="Gene3D" id="3.40.1660.10">
    <property type="entry name" value="EreA-like (biosynthetic domain)"/>
    <property type="match status" value="1"/>
</dbReference>
<keyword evidence="3" id="KW-1185">Reference proteome</keyword>
<dbReference type="SUPFAM" id="SSF159501">
    <property type="entry name" value="EreA/ChaN-like"/>
    <property type="match status" value="1"/>
</dbReference>
<dbReference type="InterPro" id="IPR007815">
    <property type="entry name" value="Emycin_Estase"/>
</dbReference>
<dbReference type="InterPro" id="IPR052036">
    <property type="entry name" value="Hydrolase/PRTase-associated"/>
</dbReference>
<dbReference type="CDD" id="cd14728">
    <property type="entry name" value="Ere-like"/>
    <property type="match status" value="1"/>
</dbReference>
<sequence length="317" mass="36122">MKNLTIQILAFILFFSAGLQAQENHKEKAVHEINLSDMDNTKQFSFLDPLLKDTKVIGLGEASHGTEEFFTIKAMLVKHLINNLDYQVLAFEMDETVAEAINQFVLHGTGDPKEKLKSYGLYNSQTLYELIDWIRESNSKKKAEDKVQVSGFDSEAYWADPFARDSLMAKNFIDKMEDKKYMLWAHNTHLVKSNTWDITHSEIKAMGNILAQKLKDQYYLLIFDTHEGTFNVFEDGALKEYPFEMDKKALAVQDLSKQYPAFFLDASDPAFSKESTYPIAGLFANWQGKPKSMPAKATSDFDGLIYILKTTASKAIE</sequence>
<keyword evidence="1" id="KW-0732">Signal</keyword>
<dbReference type="Gene3D" id="3.30.1870.10">
    <property type="entry name" value="EreA-like, domain 2"/>
    <property type="match status" value="1"/>
</dbReference>
<evidence type="ECO:0000256" key="1">
    <source>
        <dbReference type="SAM" id="SignalP"/>
    </source>
</evidence>
<dbReference type="Pfam" id="PF05139">
    <property type="entry name" value="Erythro_esteras"/>
    <property type="match status" value="2"/>
</dbReference>
<organism evidence="2 3">
    <name type="scientific">Sphingobacterium hungaricum</name>
    <dbReference type="NCBI Taxonomy" id="2082723"/>
    <lineage>
        <taxon>Bacteria</taxon>
        <taxon>Pseudomonadati</taxon>
        <taxon>Bacteroidota</taxon>
        <taxon>Sphingobacteriia</taxon>
        <taxon>Sphingobacteriales</taxon>
        <taxon>Sphingobacteriaceae</taxon>
        <taxon>Sphingobacterium</taxon>
    </lineage>
</organism>
<dbReference type="EMBL" id="PRDK01000001">
    <property type="protein sequence ID" value="MBE8712110.1"/>
    <property type="molecule type" value="Genomic_DNA"/>
</dbReference>
<gene>
    <name evidence="2" type="ORF">C4F49_00250</name>
</gene>
<name>A0A928YPP4_9SPHI</name>
<dbReference type="PANTHER" id="PTHR31299">
    <property type="entry name" value="ESTERASE, PUTATIVE (AFU_ORTHOLOGUE AFUA_1G05850)-RELATED"/>
    <property type="match status" value="1"/>
</dbReference>
<accession>A0A928YPP4</accession>
<dbReference type="AlphaFoldDB" id="A0A928YPP4"/>
<protein>
    <recommendedName>
        <fullName evidence="4">Erythromycin esterase</fullName>
    </recommendedName>
</protein>
<reference evidence="2" key="1">
    <citation type="submission" date="2018-02" db="EMBL/GenBank/DDBJ databases">
        <authorList>
            <person name="Vasarhelyi B.M."/>
            <person name="Deshmukh S."/>
            <person name="Balint B."/>
            <person name="Kukolya J."/>
        </authorList>
    </citation>
    <scope>NUCLEOTIDE SEQUENCE</scope>
    <source>
        <strain evidence="2">KB22</strain>
    </source>
</reference>
<evidence type="ECO:0000313" key="2">
    <source>
        <dbReference type="EMBL" id="MBE8712110.1"/>
    </source>
</evidence>
<dbReference type="PANTHER" id="PTHR31299:SF0">
    <property type="entry name" value="ESTERASE, PUTATIVE (AFU_ORTHOLOGUE AFUA_1G05850)-RELATED"/>
    <property type="match status" value="1"/>
</dbReference>
<dbReference type="GO" id="GO:0046677">
    <property type="term" value="P:response to antibiotic"/>
    <property type="evidence" value="ECO:0007669"/>
    <property type="project" value="InterPro"/>
</dbReference>
<feature type="chain" id="PRO_5037069341" description="Erythromycin esterase" evidence="1">
    <location>
        <begin position="22"/>
        <end position="317"/>
    </location>
</feature>